<reference evidence="2 3" key="1">
    <citation type="submission" date="2024-02" db="EMBL/GenBank/DDBJ databases">
        <title>A draft genome for the cacao thread blight pathogen Marasmius crinis-equi.</title>
        <authorList>
            <person name="Cohen S.P."/>
            <person name="Baruah I.K."/>
            <person name="Amoako-Attah I."/>
            <person name="Bukari Y."/>
            <person name="Meinhardt L.W."/>
            <person name="Bailey B.A."/>
        </authorList>
    </citation>
    <scope>NUCLEOTIDE SEQUENCE [LARGE SCALE GENOMIC DNA]</scope>
    <source>
        <strain evidence="2 3">GH-76</strain>
    </source>
</reference>
<dbReference type="Proteomes" id="UP001465976">
    <property type="component" value="Unassembled WGS sequence"/>
</dbReference>
<name>A0ABR3EXJ6_9AGAR</name>
<organism evidence="2 3">
    <name type="scientific">Marasmius crinis-equi</name>
    <dbReference type="NCBI Taxonomy" id="585013"/>
    <lineage>
        <taxon>Eukaryota</taxon>
        <taxon>Fungi</taxon>
        <taxon>Dikarya</taxon>
        <taxon>Basidiomycota</taxon>
        <taxon>Agaricomycotina</taxon>
        <taxon>Agaricomycetes</taxon>
        <taxon>Agaricomycetidae</taxon>
        <taxon>Agaricales</taxon>
        <taxon>Marasmiineae</taxon>
        <taxon>Marasmiaceae</taxon>
        <taxon>Marasmius</taxon>
    </lineage>
</organism>
<gene>
    <name evidence="2" type="ORF">V5O48_014345</name>
</gene>
<feature type="compositionally biased region" description="Low complexity" evidence="1">
    <location>
        <begin position="150"/>
        <end position="170"/>
    </location>
</feature>
<evidence type="ECO:0000313" key="2">
    <source>
        <dbReference type="EMBL" id="KAL0567654.1"/>
    </source>
</evidence>
<feature type="compositionally biased region" description="Low complexity" evidence="1">
    <location>
        <begin position="221"/>
        <end position="241"/>
    </location>
</feature>
<comment type="caution">
    <text evidence="2">The sequence shown here is derived from an EMBL/GenBank/DDBJ whole genome shotgun (WGS) entry which is preliminary data.</text>
</comment>
<feature type="compositionally biased region" description="Basic and acidic residues" evidence="1">
    <location>
        <begin position="259"/>
        <end position="305"/>
    </location>
</feature>
<dbReference type="EMBL" id="JBAHYK010001533">
    <property type="protein sequence ID" value="KAL0567654.1"/>
    <property type="molecule type" value="Genomic_DNA"/>
</dbReference>
<feature type="compositionally biased region" description="Pro residues" evidence="1">
    <location>
        <begin position="203"/>
        <end position="220"/>
    </location>
</feature>
<proteinExistence type="predicted"/>
<dbReference type="PRINTS" id="PR01217">
    <property type="entry name" value="PRICHEXTENSN"/>
</dbReference>
<feature type="compositionally biased region" description="Pro residues" evidence="1">
    <location>
        <begin position="171"/>
        <end position="196"/>
    </location>
</feature>
<feature type="compositionally biased region" description="Pro residues" evidence="1">
    <location>
        <begin position="133"/>
        <end position="149"/>
    </location>
</feature>
<keyword evidence="3" id="KW-1185">Reference proteome</keyword>
<evidence type="ECO:0000256" key="1">
    <source>
        <dbReference type="SAM" id="MobiDB-lite"/>
    </source>
</evidence>
<feature type="compositionally biased region" description="Low complexity" evidence="1">
    <location>
        <begin position="364"/>
        <end position="376"/>
    </location>
</feature>
<protein>
    <submittedName>
        <fullName evidence="2">Uncharacterized protein</fullName>
    </submittedName>
</protein>
<feature type="region of interest" description="Disordered" evidence="1">
    <location>
        <begin position="82"/>
        <end position="396"/>
    </location>
</feature>
<sequence length="396" mass="42855">MPALQVVLKDCLAELEALVAGRDPPADGKPFYVESWDEGWATLDLINQRVIAHASCPIVTDVAGNTTVRADVTRSYNNTLCALASDDDEPPPPPKAQKKTGSGQCPTLKGKAKAREVTMSLWDEDEDDKLAPMPGPRAPLPPQPQPQPQGAPAAITPPAARPPQNAAPGALRPPPPPPATKKPPLPPPLTQNPAPPAAALQRRPPPPPPPTQKPPPPPPRTQTAPRSAQTLTGAPRATTTPYAPPPLPRVTPAAAQTDSFDRLDGIAQEYREWQHQQEEELAQGRREMQELERKRKVMESAKWGDDPDALEEEEGEGEEEGRPLKRRKVEPNKRPIKPLPVRAQAQAQEEPRVGPSWVQATPGPSRAVSRSSRPTTSPVPPHLDLANVLLPKRRNA</sequence>
<evidence type="ECO:0000313" key="3">
    <source>
        <dbReference type="Proteomes" id="UP001465976"/>
    </source>
</evidence>
<accession>A0ABR3EXJ6</accession>
<feature type="compositionally biased region" description="Acidic residues" evidence="1">
    <location>
        <begin position="306"/>
        <end position="319"/>
    </location>
</feature>